<keyword evidence="1" id="KW-0812">Transmembrane</keyword>
<dbReference type="Proteomes" id="UP000770717">
    <property type="component" value="Unassembled WGS sequence"/>
</dbReference>
<keyword evidence="1" id="KW-0472">Membrane</keyword>
<sequence length="110" mass="12312">MSGALVQQIVPPAGGGGRGLLNMSMEQKDEFGHYPSTFCNLVDDAVLGFLMCDFYFLLIFSLGLFKVTTEILMRLMVCNCIFAFMVEINFLKFSCPCIYFCFSWGSKGIN</sequence>
<evidence type="ECO:0000313" key="3">
    <source>
        <dbReference type="Proteomes" id="UP000770717"/>
    </source>
</evidence>
<protein>
    <submittedName>
        <fullName evidence="2">Uncharacterized protein</fullName>
    </submittedName>
</protein>
<organism evidence="2 3">
    <name type="scientific">Eleutherodactylus coqui</name>
    <name type="common">Puerto Rican coqui</name>
    <dbReference type="NCBI Taxonomy" id="57060"/>
    <lineage>
        <taxon>Eukaryota</taxon>
        <taxon>Metazoa</taxon>
        <taxon>Chordata</taxon>
        <taxon>Craniata</taxon>
        <taxon>Vertebrata</taxon>
        <taxon>Euteleostomi</taxon>
        <taxon>Amphibia</taxon>
        <taxon>Batrachia</taxon>
        <taxon>Anura</taxon>
        <taxon>Neobatrachia</taxon>
        <taxon>Hyloidea</taxon>
        <taxon>Eleutherodactylidae</taxon>
        <taxon>Eleutherodactylinae</taxon>
        <taxon>Eleutherodactylus</taxon>
        <taxon>Eleutherodactylus</taxon>
    </lineage>
</organism>
<feature type="transmembrane region" description="Helical" evidence="1">
    <location>
        <begin position="45"/>
        <end position="65"/>
    </location>
</feature>
<dbReference type="EMBL" id="WNTK01009239">
    <property type="protein sequence ID" value="KAG9462840.1"/>
    <property type="molecule type" value="Genomic_DNA"/>
</dbReference>
<accession>A0A8J6BGG8</accession>
<feature type="transmembrane region" description="Helical" evidence="1">
    <location>
        <begin position="72"/>
        <end position="91"/>
    </location>
</feature>
<evidence type="ECO:0000313" key="2">
    <source>
        <dbReference type="EMBL" id="KAG9462840.1"/>
    </source>
</evidence>
<reference evidence="2" key="1">
    <citation type="thesis" date="2020" institute="ProQuest LLC" country="789 East Eisenhower Parkway, Ann Arbor, MI, USA">
        <title>Comparative Genomics and Chromosome Evolution.</title>
        <authorList>
            <person name="Mudd A.B."/>
        </authorList>
    </citation>
    <scope>NUCLEOTIDE SEQUENCE</scope>
    <source>
        <strain evidence="2">HN-11 Male</strain>
        <tissue evidence="2">Kidney and liver</tissue>
    </source>
</reference>
<name>A0A8J6BGG8_ELECQ</name>
<dbReference type="AlphaFoldDB" id="A0A8J6BGG8"/>
<proteinExistence type="predicted"/>
<keyword evidence="1" id="KW-1133">Transmembrane helix</keyword>
<gene>
    <name evidence="2" type="ORF">GDO78_023003</name>
</gene>
<comment type="caution">
    <text evidence="2">The sequence shown here is derived from an EMBL/GenBank/DDBJ whole genome shotgun (WGS) entry which is preliminary data.</text>
</comment>
<evidence type="ECO:0000256" key="1">
    <source>
        <dbReference type="SAM" id="Phobius"/>
    </source>
</evidence>
<keyword evidence="3" id="KW-1185">Reference proteome</keyword>